<gene>
    <name evidence="1" type="ORF">ONT01_11215</name>
</gene>
<organism evidence="1 2">
    <name type="scientific">Segatella copri</name>
    <dbReference type="NCBI Taxonomy" id="165179"/>
    <lineage>
        <taxon>Bacteria</taxon>
        <taxon>Pseudomonadati</taxon>
        <taxon>Bacteroidota</taxon>
        <taxon>Bacteroidia</taxon>
        <taxon>Bacteroidales</taxon>
        <taxon>Prevotellaceae</taxon>
        <taxon>Segatella</taxon>
    </lineage>
</organism>
<accession>A0AAW5UIA3</accession>
<dbReference type="EMBL" id="JAPDVD010000001">
    <property type="protein sequence ID" value="MCW4138328.1"/>
    <property type="molecule type" value="Genomic_DNA"/>
</dbReference>
<dbReference type="RefSeq" id="WP_218415214.1">
    <property type="nucleotide sequence ID" value="NZ_JAHRGK010000039.1"/>
</dbReference>
<dbReference type="AlphaFoldDB" id="A0AAW5UIA3"/>
<sequence length="162" mass="18762">MINKFHFSLDSTPSIQRYDNVGAYNTLRALMNRGENLTIKFFTSKDNKPCAWIESRYVAGFKYELQDSSLHGLINYLQNGIFVDFDINPTATEPLEANSDFQMEIFKMFVNAGKALQYAPLFRTQPKFLSAMLPLSKGKIIFRVERTDDLLNYLREKKQVII</sequence>
<evidence type="ECO:0000313" key="2">
    <source>
        <dbReference type="Proteomes" id="UP001208620"/>
    </source>
</evidence>
<protein>
    <submittedName>
        <fullName evidence="1">Uncharacterized protein</fullName>
    </submittedName>
</protein>
<name>A0AAW5UIA3_9BACT</name>
<evidence type="ECO:0000313" key="1">
    <source>
        <dbReference type="EMBL" id="MCW4138328.1"/>
    </source>
</evidence>
<dbReference type="Proteomes" id="UP001208620">
    <property type="component" value="Unassembled WGS sequence"/>
</dbReference>
<proteinExistence type="predicted"/>
<comment type="caution">
    <text evidence="1">The sequence shown here is derived from an EMBL/GenBank/DDBJ whole genome shotgun (WGS) entry which is preliminary data.</text>
</comment>
<reference evidence="1" key="1">
    <citation type="submission" date="2022-11" db="EMBL/GenBank/DDBJ databases">
        <title>Genomic repertoires linked with pathogenic potency of arthritogenic Prevotella copri isolated from the gut of rheumatoid arthritis patients.</title>
        <authorList>
            <person name="Nii T."/>
            <person name="Maeda Y."/>
            <person name="Motooka D."/>
            <person name="Naito M."/>
            <person name="Matsumoto Y."/>
            <person name="Ogawa T."/>
            <person name="Oguro-Igashira E."/>
            <person name="Kishikawa T."/>
            <person name="Yamashita M."/>
            <person name="Koizumi S."/>
            <person name="Kurakawa T."/>
            <person name="Okumura R."/>
            <person name="Kayama H."/>
            <person name="Murakami M."/>
            <person name="Sakaguchi T."/>
            <person name="Das B."/>
            <person name="Nakamura S."/>
            <person name="Okada Y."/>
            <person name="Kumanogoh A."/>
            <person name="Takeda K."/>
        </authorList>
    </citation>
    <scope>NUCLEOTIDE SEQUENCE</scope>
    <source>
        <strain evidence="1">H105_2-2</strain>
    </source>
</reference>